<evidence type="ECO:0000259" key="5">
    <source>
        <dbReference type="Pfam" id="PF02397"/>
    </source>
</evidence>
<gene>
    <name evidence="6" type="ORF">ACFFIC_01610</name>
</gene>
<keyword evidence="4" id="KW-0472">Membrane</keyword>
<feature type="domain" description="Bacterial sugar transferase" evidence="5">
    <location>
        <begin position="43"/>
        <end position="165"/>
    </location>
</feature>
<keyword evidence="4" id="KW-1133">Transmembrane helix</keyword>
<name>A0ABV6IKU9_9PROT</name>
<dbReference type="EMBL" id="JBHLVZ010000002">
    <property type="protein sequence ID" value="MFC0384243.1"/>
    <property type="molecule type" value="Genomic_DNA"/>
</dbReference>
<dbReference type="GO" id="GO:0016740">
    <property type="term" value="F:transferase activity"/>
    <property type="evidence" value="ECO:0007669"/>
    <property type="project" value="UniProtKB-KW"/>
</dbReference>
<evidence type="ECO:0000313" key="7">
    <source>
        <dbReference type="Proteomes" id="UP001589789"/>
    </source>
</evidence>
<reference evidence="6 7" key="1">
    <citation type="submission" date="2024-09" db="EMBL/GenBank/DDBJ databases">
        <authorList>
            <person name="Sun Q."/>
            <person name="Mori K."/>
        </authorList>
    </citation>
    <scope>NUCLEOTIDE SEQUENCE [LARGE SCALE GENOMIC DNA]</scope>
    <source>
        <strain evidence="6 7">CCM 7468</strain>
    </source>
</reference>
<organism evidence="6 7">
    <name type="scientific">Muricoccus vinaceus</name>
    <dbReference type="NCBI Taxonomy" id="424704"/>
    <lineage>
        <taxon>Bacteria</taxon>
        <taxon>Pseudomonadati</taxon>
        <taxon>Pseudomonadota</taxon>
        <taxon>Alphaproteobacteria</taxon>
        <taxon>Acetobacterales</taxon>
        <taxon>Roseomonadaceae</taxon>
        <taxon>Muricoccus</taxon>
    </lineage>
</organism>
<keyword evidence="2" id="KW-0270">Exopolysaccharide synthesis</keyword>
<sequence>MQMPILADAVRTGAQPATLLNSDNGAGSHGGSELPRRRATGHRAGDVAVALALLALTGPLLLLTALAIRLDSPGPVLVGLPHFGEGGQLFHLLAFRSTKGGVPGLSAPSRIGLLIQPPRIDQLPILFNLLRGDMALSGPPPVPSGSGFSAPAALSLQKPGLYGWLNSA</sequence>
<dbReference type="Pfam" id="PF02397">
    <property type="entry name" value="Bac_transf"/>
    <property type="match status" value="1"/>
</dbReference>
<comment type="caution">
    <text evidence="6">The sequence shown here is derived from an EMBL/GenBank/DDBJ whole genome shotgun (WGS) entry which is preliminary data.</text>
</comment>
<keyword evidence="4" id="KW-0812">Transmembrane</keyword>
<accession>A0ABV6IKU9</accession>
<keyword evidence="7" id="KW-1185">Reference proteome</keyword>
<protein>
    <submittedName>
        <fullName evidence="6">Sugar transferase</fullName>
    </submittedName>
</protein>
<evidence type="ECO:0000256" key="2">
    <source>
        <dbReference type="ARBA" id="ARBA00023169"/>
    </source>
</evidence>
<evidence type="ECO:0000256" key="3">
    <source>
        <dbReference type="SAM" id="MobiDB-lite"/>
    </source>
</evidence>
<dbReference type="RefSeq" id="WP_377048279.1">
    <property type="nucleotide sequence ID" value="NZ_JBHLVZ010000002.1"/>
</dbReference>
<keyword evidence="6" id="KW-0808">Transferase</keyword>
<feature type="transmembrane region" description="Helical" evidence="4">
    <location>
        <begin position="47"/>
        <end position="68"/>
    </location>
</feature>
<dbReference type="PANTHER" id="PTHR30576:SF0">
    <property type="entry name" value="UNDECAPRENYL-PHOSPHATE N-ACETYLGALACTOSAMINYL 1-PHOSPHATE TRANSFERASE-RELATED"/>
    <property type="match status" value="1"/>
</dbReference>
<feature type="region of interest" description="Disordered" evidence="3">
    <location>
        <begin position="17"/>
        <end position="39"/>
    </location>
</feature>
<evidence type="ECO:0000256" key="4">
    <source>
        <dbReference type="SAM" id="Phobius"/>
    </source>
</evidence>
<dbReference type="Proteomes" id="UP001589789">
    <property type="component" value="Unassembled WGS sequence"/>
</dbReference>
<evidence type="ECO:0000313" key="6">
    <source>
        <dbReference type="EMBL" id="MFC0384243.1"/>
    </source>
</evidence>
<evidence type="ECO:0000256" key="1">
    <source>
        <dbReference type="ARBA" id="ARBA00006464"/>
    </source>
</evidence>
<dbReference type="PANTHER" id="PTHR30576">
    <property type="entry name" value="COLANIC BIOSYNTHESIS UDP-GLUCOSE LIPID CARRIER TRANSFERASE"/>
    <property type="match status" value="1"/>
</dbReference>
<dbReference type="InterPro" id="IPR003362">
    <property type="entry name" value="Bact_transf"/>
</dbReference>
<comment type="similarity">
    <text evidence="1">Belongs to the bacterial sugar transferase family.</text>
</comment>
<proteinExistence type="inferred from homology"/>